<dbReference type="Proteomes" id="UP001159427">
    <property type="component" value="Unassembled WGS sequence"/>
</dbReference>
<proteinExistence type="predicted"/>
<keyword evidence="3" id="KW-1185">Reference proteome</keyword>
<comment type="caution">
    <text evidence="2">The sequence shown here is derived from an EMBL/GenBank/DDBJ whole genome shotgun (WGS) entry which is preliminary data.</text>
</comment>
<dbReference type="Gene3D" id="3.50.30.30">
    <property type="match status" value="1"/>
</dbReference>
<dbReference type="InterPro" id="IPR039373">
    <property type="entry name" value="Peptidase_M28B"/>
</dbReference>
<protein>
    <recommendedName>
        <fullName evidence="1">Peptidase M28 domain-containing protein</fullName>
    </recommendedName>
</protein>
<dbReference type="PANTHER" id="PTHR10404">
    <property type="entry name" value="N-ACETYLATED-ALPHA-LINKED ACIDIC DIPEPTIDASE"/>
    <property type="match status" value="1"/>
</dbReference>
<feature type="non-terminal residue" evidence="2">
    <location>
        <position position="1"/>
    </location>
</feature>
<feature type="domain" description="Peptidase M28" evidence="1">
    <location>
        <begin position="35"/>
        <end position="95"/>
    </location>
</feature>
<dbReference type="PANTHER" id="PTHR10404:SF78">
    <property type="entry name" value="N-ACETYLATED ALPHA-LINKED ACIDIC DIPEPTIDASE 2"/>
    <property type="match status" value="1"/>
</dbReference>
<gene>
    <name evidence="2" type="ORF">PEVE_00024396</name>
</gene>
<organism evidence="2 3">
    <name type="scientific">Porites evermanni</name>
    <dbReference type="NCBI Taxonomy" id="104178"/>
    <lineage>
        <taxon>Eukaryota</taxon>
        <taxon>Metazoa</taxon>
        <taxon>Cnidaria</taxon>
        <taxon>Anthozoa</taxon>
        <taxon>Hexacorallia</taxon>
        <taxon>Scleractinia</taxon>
        <taxon>Fungiina</taxon>
        <taxon>Poritidae</taxon>
        <taxon>Porites</taxon>
    </lineage>
</organism>
<dbReference type="EMBL" id="CALNXI010003262">
    <property type="protein sequence ID" value="CAH3192700.1"/>
    <property type="molecule type" value="Genomic_DNA"/>
</dbReference>
<evidence type="ECO:0000313" key="2">
    <source>
        <dbReference type="EMBL" id="CAH3192700.1"/>
    </source>
</evidence>
<reference evidence="2 3" key="1">
    <citation type="submission" date="2022-05" db="EMBL/GenBank/DDBJ databases">
        <authorList>
            <consortium name="Genoscope - CEA"/>
            <person name="William W."/>
        </authorList>
    </citation>
    <scope>NUCLEOTIDE SEQUENCE [LARGE SCALE GENOMIC DNA]</scope>
</reference>
<sequence length="101" mass="11104">RGTLDVKYNLGPGFDGDITVSMNVRNYYQVKSIYNVIGTMYGSVEPDRIVLIGNHRDSWVNGAVDASTGTTVTTEIARGLGELKDAGWKPRRTIKVETNLV</sequence>
<dbReference type="InterPro" id="IPR007484">
    <property type="entry name" value="Peptidase_M28"/>
</dbReference>
<name>A0ABN8SR20_9CNID</name>
<evidence type="ECO:0000259" key="1">
    <source>
        <dbReference type="Pfam" id="PF04389"/>
    </source>
</evidence>
<accession>A0ABN8SR20</accession>
<dbReference type="Pfam" id="PF04389">
    <property type="entry name" value="Peptidase_M28"/>
    <property type="match status" value="1"/>
</dbReference>
<dbReference type="Gene3D" id="3.40.630.10">
    <property type="entry name" value="Zn peptidases"/>
    <property type="match status" value="1"/>
</dbReference>
<evidence type="ECO:0000313" key="3">
    <source>
        <dbReference type="Proteomes" id="UP001159427"/>
    </source>
</evidence>
<dbReference type="SUPFAM" id="SSF53187">
    <property type="entry name" value="Zn-dependent exopeptidases"/>
    <property type="match status" value="1"/>
</dbReference>